<organism evidence="1 2">
    <name type="scientific">Spirochaeta isovalerica</name>
    <dbReference type="NCBI Taxonomy" id="150"/>
    <lineage>
        <taxon>Bacteria</taxon>
        <taxon>Pseudomonadati</taxon>
        <taxon>Spirochaetota</taxon>
        <taxon>Spirochaetia</taxon>
        <taxon>Spirochaetales</taxon>
        <taxon>Spirochaetaceae</taxon>
        <taxon>Spirochaeta</taxon>
    </lineage>
</organism>
<evidence type="ECO:0000313" key="2">
    <source>
        <dbReference type="Proteomes" id="UP000587760"/>
    </source>
</evidence>
<keyword evidence="2" id="KW-1185">Reference proteome</keyword>
<dbReference type="AlphaFoldDB" id="A0A841RBE3"/>
<gene>
    <name evidence="1" type="ORF">HNR50_002926</name>
</gene>
<proteinExistence type="predicted"/>
<comment type="caution">
    <text evidence="1">The sequence shown here is derived from an EMBL/GenBank/DDBJ whole genome shotgun (WGS) entry which is preliminary data.</text>
</comment>
<accession>A0A841RBE3</accession>
<reference evidence="1 2" key="1">
    <citation type="submission" date="2020-08" db="EMBL/GenBank/DDBJ databases">
        <title>Genomic Encyclopedia of Type Strains, Phase IV (KMG-IV): sequencing the most valuable type-strain genomes for metagenomic binning, comparative biology and taxonomic classification.</title>
        <authorList>
            <person name="Goeker M."/>
        </authorList>
    </citation>
    <scope>NUCLEOTIDE SEQUENCE [LARGE SCALE GENOMIC DNA]</scope>
    <source>
        <strain evidence="1 2">DSM 2461</strain>
    </source>
</reference>
<dbReference type="Proteomes" id="UP000587760">
    <property type="component" value="Unassembled WGS sequence"/>
</dbReference>
<evidence type="ECO:0000313" key="1">
    <source>
        <dbReference type="EMBL" id="MBB6481253.1"/>
    </source>
</evidence>
<dbReference type="EMBL" id="JACHGJ010000005">
    <property type="protein sequence ID" value="MBB6481253.1"/>
    <property type="molecule type" value="Genomic_DNA"/>
</dbReference>
<sequence length="222" mass="25883">MRNKKQILILLIMLLPILSLFSYDPSSLNRVTFINKTGADIWYVFLSPGDSSEWGFDILGSERVLENNNLLSFYVFYPNYSDNFDIMAIDENGKTFVLYEKEFSDDEEITVLITSGDEEDNPGMEFIEVEFENQTDYEMLYLFVSPTDSEMWGVDMMDEEQTLYPYDTLSLLAPYDDETVSYDVMAVDEDMDEYQFTLNVNWDYTDDDGVLRIPIEMSDLSE</sequence>
<protein>
    <submittedName>
        <fullName evidence="1">Uncharacterized protein</fullName>
    </submittedName>
</protein>
<dbReference type="RefSeq" id="WP_184747492.1">
    <property type="nucleotide sequence ID" value="NZ_JACHGJ010000005.1"/>
</dbReference>
<name>A0A841RBE3_9SPIO</name>